<dbReference type="Proteomes" id="UP001203423">
    <property type="component" value="Unassembled WGS sequence"/>
</dbReference>
<protein>
    <recommendedName>
        <fullName evidence="4 9">Delta-aminolevulinic acid dehydratase</fullName>
        <ecNumber evidence="3 9">4.2.1.24</ecNumber>
    </recommendedName>
</protein>
<evidence type="ECO:0000256" key="9">
    <source>
        <dbReference type="RuleBase" id="RU000515"/>
    </source>
</evidence>
<keyword evidence="7 9" id="KW-0627">Porphyrin biosynthesis</keyword>
<dbReference type="PANTHER" id="PTHR11458:SF0">
    <property type="entry name" value="DELTA-AMINOLEVULINIC ACID DEHYDRATASE"/>
    <property type="match status" value="1"/>
</dbReference>
<dbReference type="EC" id="4.2.1.24" evidence="3 9"/>
<evidence type="ECO:0000256" key="10">
    <source>
        <dbReference type="RuleBase" id="RU004161"/>
    </source>
</evidence>
<dbReference type="SMART" id="SM01004">
    <property type="entry name" value="ALAD"/>
    <property type="match status" value="1"/>
</dbReference>
<comment type="catalytic activity">
    <reaction evidence="8 9">
        <text>2 5-aminolevulinate = porphobilinogen + 2 H2O + H(+)</text>
        <dbReference type="Rhea" id="RHEA:24064"/>
        <dbReference type="ChEBI" id="CHEBI:15377"/>
        <dbReference type="ChEBI" id="CHEBI:15378"/>
        <dbReference type="ChEBI" id="CHEBI:58126"/>
        <dbReference type="ChEBI" id="CHEBI:356416"/>
        <dbReference type="EC" id="4.2.1.24"/>
    </reaction>
</comment>
<comment type="pathway">
    <text evidence="1">Porphyrin-containing compound metabolism; protoporphyrin-IX biosynthesis; coproporphyrinogen-III from 5-aminolevulinate: step 1/4.</text>
</comment>
<dbReference type="InterPro" id="IPR001731">
    <property type="entry name" value="ALAD"/>
</dbReference>
<dbReference type="EMBL" id="JAKIKS010000030">
    <property type="protein sequence ID" value="MCL1124729.1"/>
    <property type="molecule type" value="Genomic_DNA"/>
</dbReference>
<dbReference type="PIRSF" id="PIRSF001415">
    <property type="entry name" value="Porphbilin_synth"/>
    <property type="match status" value="1"/>
</dbReference>
<dbReference type="Pfam" id="PF00490">
    <property type="entry name" value="ALAD"/>
    <property type="match status" value="1"/>
</dbReference>
<comment type="caution">
    <text evidence="11">The sequence shown here is derived from an EMBL/GenBank/DDBJ whole genome shotgun (WGS) entry which is preliminary data.</text>
</comment>
<evidence type="ECO:0000256" key="5">
    <source>
        <dbReference type="ARBA" id="ARBA00023133"/>
    </source>
</evidence>
<dbReference type="SUPFAM" id="SSF51569">
    <property type="entry name" value="Aldolase"/>
    <property type="match status" value="1"/>
</dbReference>
<evidence type="ECO:0000256" key="7">
    <source>
        <dbReference type="ARBA" id="ARBA00023244"/>
    </source>
</evidence>
<comment type="similarity">
    <text evidence="2 10">Belongs to the ALAD family.</text>
</comment>
<accession>A0ABT0LAJ2</accession>
<evidence type="ECO:0000256" key="6">
    <source>
        <dbReference type="ARBA" id="ARBA00023239"/>
    </source>
</evidence>
<dbReference type="PROSITE" id="PS00169">
    <property type="entry name" value="D_ALA_DEHYDRATASE"/>
    <property type="match status" value="1"/>
</dbReference>
<evidence type="ECO:0000256" key="1">
    <source>
        <dbReference type="ARBA" id="ARBA00004694"/>
    </source>
</evidence>
<dbReference type="PANTHER" id="PTHR11458">
    <property type="entry name" value="DELTA-AMINOLEVULINIC ACID DEHYDRATASE"/>
    <property type="match status" value="1"/>
</dbReference>
<proteinExistence type="inferred from homology"/>
<name>A0ABT0LAJ2_9GAMM</name>
<keyword evidence="6 9" id="KW-0456">Lyase</keyword>
<evidence type="ECO:0000256" key="2">
    <source>
        <dbReference type="ARBA" id="ARBA00008055"/>
    </source>
</evidence>
<dbReference type="InterPro" id="IPR013785">
    <property type="entry name" value="Aldolase_TIM"/>
</dbReference>
<dbReference type="RefSeq" id="WP_248940007.1">
    <property type="nucleotide sequence ID" value="NZ_JAKIKS010000030.1"/>
</dbReference>
<dbReference type="Gene3D" id="3.20.20.70">
    <property type="entry name" value="Aldolase class I"/>
    <property type="match status" value="1"/>
</dbReference>
<comment type="subunit">
    <text evidence="9">Homooctamer.</text>
</comment>
<organism evidence="11 12">
    <name type="scientific">Shewanella surugensis</name>
    <dbReference type="NCBI Taxonomy" id="212020"/>
    <lineage>
        <taxon>Bacteria</taxon>
        <taxon>Pseudomonadati</taxon>
        <taxon>Pseudomonadota</taxon>
        <taxon>Gammaproteobacteria</taxon>
        <taxon>Alteromonadales</taxon>
        <taxon>Shewanellaceae</taxon>
        <taxon>Shewanella</taxon>
    </lineage>
</organism>
<sequence>MKLDKEGIKMKYIECLFIGEGSSISEISGIKGIQVFSNEKACEYVDKQLQAGITYFLIFAVPIVKSIEHAIESTFCVSQFISKVKNLYGDRVTLIADVGLSPYQDSGQSVIYQNNTIDELASYDAASQLSLAFSEAGVDYVAPCLSLPKQVEKIKLALNQKNYSTRIMSYSLKFSSSLYGAYRQTIGSNMGTTRKNYQSDYTNSDSALTHMCDDLRQGADIVIVKPAVHYLDIIFQVKNINHKCCVAAYHVSGEFMMAKQAAETGLIDEDDYFDEVHASIYRAGANFIIGYAATEFIRWKTAINEKSQ</sequence>
<reference evidence="11 12" key="1">
    <citation type="submission" date="2022-01" db="EMBL/GenBank/DDBJ databases">
        <title>Whole genome-based taxonomy of the Shewanellaceae.</title>
        <authorList>
            <person name="Martin-Rodriguez A.J."/>
        </authorList>
    </citation>
    <scope>NUCLEOTIDE SEQUENCE [LARGE SCALE GENOMIC DNA]</scope>
    <source>
        <strain evidence="11 12">DSM 17177</strain>
    </source>
</reference>
<dbReference type="PRINTS" id="PR00144">
    <property type="entry name" value="DALDHYDRTASE"/>
</dbReference>
<gene>
    <name evidence="11" type="ORF">L2764_09625</name>
</gene>
<keyword evidence="12" id="KW-1185">Reference proteome</keyword>
<evidence type="ECO:0000313" key="11">
    <source>
        <dbReference type="EMBL" id="MCL1124729.1"/>
    </source>
</evidence>
<keyword evidence="5" id="KW-0350">Heme biosynthesis</keyword>
<evidence type="ECO:0000256" key="4">
    <source>
        <dbReference type="ARBA" id="ARBA00020771"/>
    </source>
</evidence>
<dbReference type="InterPro" id="IPR030656">
    <property type="entry name" value="ALAD_AS"/>
</dbReference>
<evidence type="ECO:0000256" key="3">
    <source>
        <dbReference type="ARBA" id="ARBA00012053"/>
    </source>
</evidence>
<evidence type="ECO:0000256" key="8">
    <source>
        <dbReference type="ARBA" id="ARBA00047651"/>
    </source>
</evidence>
<evidence type="ECO:0000313" key="12">
    <source>
        <dbReference type="Proteomes" id="UP001203423"/>
    </source>
</evidence>